<dbReference type="STRING" id="665912.M2RWC2"/>
<dbReference type="PROSITE" id="PS50053">
    <property type="entry name" value="UBIQUITIN_2"/>
    <property type="match status" value="1"/>
</dbReference>
<accession>M2RWC2</accession>
<sequence>MATGPLKCELKSSEIVVDDNLRISFRRTIRVPDNDRSSYLPPDLGAYPLKAVADYSKQMPPAMTTKGGVSFPMYQSEAKWINFDIYAISGEPAVEDCGTKLRRQAQFAKFINNSDGSDSIPLQDYVIVPGQEWLDGIANSNGTIRQFVAMPFGSGYSIESQTTGKDTAGGVHFEIIPYKTRAFILFVRALNRDFFTLHGHENDTVEMLKQSVQDKCGIRTSEQRLMFRGKQVQEENTLGYYGVNGVLEMAVAAGGKIKQGIMPDKLEDRWQSNRTTVFNVQILNSAVYEAVTGQAPPTKPINAQTYEMHGLPFYKLCEEPSGIFGDFSLVKSIAQINGEMEQIVTPDTVEISSMTAQRPVGLTNPNGPLRELRTLRDLMREFERLHISSF</sequence>
<dbReference type="CDD" id="cd17039">
    <property type="entry name" value="Ubl_ubiquitin_like"/>
    <property type="match status" value="1"/>
</dbReference>
<dbReference type="Gene3D" id="3.10.20.90">
    <property type="entry name" value="Phosphatidylinositol 3-kinase Catalytic Subunit, Chain A, domain 1"/>
    <property type="match status" value="1"/>
</dbReference>
<dbReference type="OrthoDB" id="428577at2759"/>
<evidence type="ECO:0000259" key="1">
    <source>
        <dbReference type="PROSITE" id="PS50053"/>
    </source>
</evidence>
<dbReference type="SMART" id="SM00213">
    <property type="entry name" value="UBQ"/>
    <property type="match status" value="1"/>
</dbReference>
<dbReference type="OMA" id="VIKCRIE"/>
<dbReference type="Pfam" id="PF00240">
    <property type="entry name" value="ubiquitin"/>
    <property type="match status" value="1"/>
</dbReference>
<dbReference type="InterPro" id="IPR019956">
    <property type="entry name" value="Ubiquitin_dom"/>
</dbReference>
<dbReference type="InterPro" id="IPR029071">
    <property type="entry name" value="Ubiquitin-like_domsf"/>
</dbReference>
<gene>
    <name evidence="2" type="ORF">COCSADRAFT_175905</name>
</gene>
<organism evidence="2 3">
    <name type="scientific">Cochliobolus sativus (strain ND90Pr / ATCC 201652)</name>
    <name type="common">Common root rot and spot blotch fungus</name>
    <name type="synonym">Bipolaris sorokiniana</name>
    <dbReference type="NCBI Taxonomy" id="665912"/>
    <lineage>
        <taxon>Eukaryota</taxon>
        <taxon>Fungi</taxon>
        <taxon>Dikarya</taxon>
        <taxon>Ascomycota</taxon>
        <taxon>Pezizomycotina</taxon>
        <taxon>Dothideomycetes</taxon>
        <taxon>Pleosporomycetidae</taxon>
        <taxon>Pleosporales</taxon>
        <taxon>Pleosporineae</taxon>
        <taxon>Pleosporaceae</taxon>
        <taxon>Bipolaris</taxon>
    </lineage>
</organism>
<dbReference type="Proteomes" id="UP000016934">
    <property type="component" value="Unassembled WGS sequence"/>
</dbReference>
<protein>
    <recommendedName>
        <fullName evidence="1">Ubiquitin-like domain-containing protein</fullName>
    </recommendedName>
</protein>
<dbReference type="AlphaFoldDB" id="M2RWC2"/>
<dbReference type="GeneID" id="19132997"/>
<name>M2RWC2_COCSN</name>
<evidence type="ECO:0000313" key="3">
    <source>
        <dbReference type="Proteomes" id="UP000016934"/>
    </source>
</evidence>
<reference evidence="3" key="2">
    <citation type="journal article" date="2013" name="PLoS Genet.">
        <title>Comparative genome structure, secondary metabolite, and effector coding capacity across Cochliobolus pathogens.</title>
        <authorList>
            <person name="Condon B.J."/>
            <person name="Leng Y."/>
            <person name="Wu D."/>
            <person name="Bushley K.E."/>
            <person name="Ohm R.A."/>
            <person name="Otillar R."/>
            <person name="Martin J."/>
            <person name="Schackwitz W."/>
            <person name="Grimwood J."/>
            <person name="MohdZainudin N."/>
            <person name="Xue C."/>
            <person name="Wang R."/>
            <person name="Manning V.A."/>
            <person name="Dhillon B."/>
            <person name="Tu Z.J."/>
            <person name="Steffenson B.J."/>
            <person name="Salamov A."/>
            <person name="Sun H."/>
            <person name="Lowry S."/>
            <person name="LaButti K."/>
            <person name="Han J."/>
            <person name="Copeland A."/>
            <person name="Lindquist E."/>
            <person name="Barry K."/>
            <person name="Schmutz J."/>
            <person name="Baker S.E."/>
            <person name="Ciuffetti L.M."/>
            <person name="Grigoriev I.V."/>
            <person name="Zhong S."/>
            <person name="Turgeon B.G."/>
        </authorList>
    </citation>
    <scope>NUCLEOTIDE SEQUENCE [LARGE SCALE GENOMIC DNA]</scope>
    <source>
        <strain evidence="3">ND90Pr / ATCC 201652</strain>
    </source>
</reference>
<reference evidence="2 3" key="1">
    <citation type="journal article" date="2012" name="PLoS Pathog.">
        <title>Diverse lifestyles and strategies of plant pathogenesis encoded in the genomes of eighteen Dothideomycetes fungi.</title>
        <authorList>
            <person name="Ohm R.A."/>
            <person name="Feau N."/>
            <person name="Henrissat B."/>
            <person name="Schoch C.L."/>
            <person name="Horwitz B.A."/>
            <person name="Barry K.W."/>
            <person name="Condon B.J."/>
            <person name="Copeland A.C."/>
            <person name="Dhillon B."/>
            <person name="Glaser F."/>
            <person name="Hesse C.N."/>
            <person name="Kosti I."/>
            <person name="LaButti K."/>
            <person name="Lindquist E.A."/>
            <person name="Lucas S."/>
            <person name="Salamov A.A."/>
            <person name="Bradshaw R.E."/>
            <person name="Ciuffetti L."/>
            <person name="Hamelin R.C."/>
            <person name="Kema G.H.J."/>
            <person name="Lawrence C."/>
            <person name="Scott J.A."/>
            <person name="Spatafora J.W."/>
            <person name="Turgeon B.G."/>
            <person name="de Wit P.J.G.M."/>
            <person name="Zhong S."/>
            <person name="Goodwin S.B."/>
            <person name="Grigoriev I.V."/>
        </authorList>
    </citation>
    <scope>NUCLEOTIDE SEQUENCE [LARGE SCALE GENOMIC DNA]</scope>
    <source>
        <strain evidence="3">ND90Pr / ATCC 201652</strain>
    </source>
</reference>
<dbReference type="EMBL" id="KB445653">
    <property type="protein sequence ID" value="EMD59368.1"/>
    <property type="molecule type" value="Genomic_DNA"/>
</dbReference>
<keyword evidence="3" id="KW-1185">Reference proteome</keyword>
<dbReference type="RefSeq" id="XP_007705096.1">
    <property type="nucleotide sequence ID" value="XM_007706906.1"/>
</dbReference>
<evidence type="ECO:0000313" key="2">
    <source>
        <dbReference type="EMBL" id="EMD59368.1"/>
    </source>
</evidence>
<dbReference type="HOGENOM" id="CLU_027438_0_0_1"/>
<dbReference type="InterPro" id="IPR000626">
    <property type="entry name" value="Ubiquitin-like_dom"/>
</dbReference>
<dbReference type="eggNOG" id="ENOG502SMYN">
    <property type="taxonomic scope" value="Eukaryota"/>
</dbReference>
<feature type="domain" description="Ubiquitin-like" evidence="1">
    <location>
        <begin position="183"/>
        <end position="244"/>
    </location>
</feature>
<dbReference type="SUPFAM" id="SSF54236">
    <property type="entry name" value="Ubiquitin-like"/>
    <property type="match status" value="1"/>
</dbReference>
<proteinExistence type="predicted"/>
<dbReference type="KEGG" id="bsc:COCSADRAFT_175905"/>
<dbReference type="PRINTS" id="PR00348">
    <property type="entry name" value="UBIQUITIN"/>
</dbReference>